<proteinExistence type="predicted"/>
<name>A0AA38CV99_TAXCH</name>
<dbReference type="AlphaFoldDB" id="A0AA38CV99"/>
<keyword evidence="2" id="KW-1185">Reference proteome</keyword>
<feature type="non-terminal residue" evidence="1">
    <location>
        <position position="1"/>
    </location>
</feature>
<comment type="caution">
    <text evidence="1">The sequence shown here is derived from an EMBL/GenBank/DDBJ whole genome shotgun (WGS) entry which is preliminary data.</text>
</comment>
<evidence type="ECO:0000313" key="1">
    <source>
        <dbReference type="EMBL" id="KAH9303299.1"/>
    </source>
</evidence>
<reference evidence="1 2" key="1">
    <citation type="journal article" date="2021" name="Nat. Plants">
        <title>The Taxus genome provides insights into paclitaxel biosynthesis.</title>
        <authorList>
            <person name="Xiong X."/>
            <person name="Gou J."/>
            <person name="Liao Q."/>
            <person name="Li Y."/>
            <person name="Zhou Q."/>
            <person name="Bi G."/>
            <person name="Li C."/>
            <person name="Du R."/>
            <person name="Wang X."/>
            <person name="Sun T."/>
            <person name="Guo L."/>
            <person name="Liang H."/>
            <person name="Lu P."/>
            <person name="Wu Y."/>
            <person name="Zhang Z."/>
            <person name="Ro D.K."/>
            <person name="Shang Y."/>
            <person name="Huang S."/>
            <person name="Yan J."/>
        </authorList>
    </citation>
    <scope>NUCLEOTIDE SEQUENCE [LARGE SCALE GENOMIC DNA]</scope>
    <source>
        <strain evidence="1">Ta-2019</strain>
    </source>
</reference>
<organism evidence="1 2">
    <name type="scientific">Taxus chinensis</name>
    <name type="common">Chinese yew</name>
    <name type="synonym">Taxus wallichiana var. chinensis</name>
    <dbReference type="NCBI Taxonomy" id="29808"/>
    <lineage>
        <taxon>Eukaryota</taxon>
        <taxon>Viridiplantae</taxon>
        <taxon>Streptophyta</taxon>
        <taxon>Embryophyta</taxon>
        <taxon>Tracheophyta</taxon>
        <taxon>Spermatophyta</taxon>
        <taxon>Pinopsida</taxon>
        <taxon>Pinidae</taxon>
        <taxon>Conifers II</taxon>
        <taxon>Cupressales</taxon>
        <taxon>Taxaceae</taxon>
        <taxon>Taxus</taxon>
    </lineage>
</organism>
<dbReference type="Proteomes" id="UP000824469">
    <property type="component" value="Unassembled WGS sequence"/>
</dbReference>
<protein>
    <submittedName>
        <fullName evidence="1">Uncharacterized protein</fullName>
    </submittedName>
</protein>
<gene>
    <name evidence="1" type="ORF">KI387_014882</name>
</gene>
<accession>A0AA38CV99</accession>
<evidence type="ECO:0000313" key="2">
    <source>
        <dbReference type="Proteomes" id="UP000824469"/>
    </source>
</evidence>
<sequence length="61" mass="6513">LPPYAGRRSCVCHPAKVVVLCLSPRQGGGPVFVTQPGWLSCVCHPAQGGGPVTYDRIPRNR</sequence>
<feature type="non-terminal residue" evidence="1">
    <location>
        <position position="61"/>
    </location>
</feature>
<dbReference type="EMBL" id="JAHRHJ020000009">
    <property type="protein sequence ID" value="KAH9303299.1"/>
    <property type="molecule type" value="Genomic_DNA"/>
</dbReference>